<evidence type="ECO:0000256" key="3">
    <source>
        <dbReference type="ARBA" id="ARBA00022638"/>
    </source>
</evidence>
<comment type="catalytic activity">
    <reaction evidence="1 7">
        <text>Hydrolysis of (1-&gt;4)-beta-linkages between N-acetylmuramic acid and N-acetyl-D-glucosamine residues in a peptidoglycan and between N-acetyl-D-glucosamine residues in chitodextrins.</text>
        <dbReference type="EC" id="3.2.1.17"/>
    </reaction>
</comment>
<dbReference type="EC" id="3.2.1.17" evidence="7"/>
<dbReference type="GO" id="GO:0003796">
    <property type="term" value="F:lysozyme activity"/>
    <property type="evidence" value="ECO:0007669"/>
    <property type="project" value="UniProtKB-EC"/>
</dbReference>
<accession>A0A177NPS6</accession>
<comment type="similarity">
    <text evidence="7">Belongs to the glycosyl hydrolase 24 family.</text>
</comment>
<dbReference type="GO" id="GO:0016998">
    <property type="term" value="P:cell wall macromolecule catabolic process"/>
    <property type="evidence" value="ECO:0007669"/>
    <property type="project" value="InterPro"/>
</dbReference>
<dbReference type="InterPro" id="IPR023347">
    <property type="entry name" value="Lysozyme_dom_sf"/>
</dbReference>
<dbReference type="HAMAP" id="MF_04110">
    <property type="entry name" value="ENDOLYSIN_T4"/>
    <property type="match status" value="1"/>
</dbReference>
<evidence type="ECO:0000256" key="7">
    <source>
        <dbReference type="RuleBase" id="RU003788"/>
    </source>
</evidence>
<dbReference type="Proteomes" id="UP000077857">
    <property type="component" value="Unassembled WGS sequence"/>
</dbReference>
<dbReference type="InterPro" id="IPR002196">
    <property type="entry name" value="Glyco_hydro_24"/>
</dbReference>
<dbReference type="InterPro" id="IPR033907">
    <property type="entry name" value="Endolysin_autolysin"/>
</dbReference>
<dbReference type="GO" id="GO:0009253">
    <property type="term" value="P:peptidoglycan catabolic process"/>
    <property type="evidence" value="ECO:0007669"/>
    <property type="project" value="InterPro"/>
</dbReference>
<dbReference type="Pfam" id="PF00959">
    <property type="entry name" value="Phage_lysozyme"/>
    <property type="match status" value="1"/>
</dbReference>
<reference evidence="9 10" key="1">
    <citation type="submission" date="2016-03" db="EMBL/GenBank/DDBJ databases">
        <authorList>
            <person name="Ploux O."/>
        </authorList>
    </citation>
    <scope>NUCLEOTIDE SEQUENCE [LARGE SCALE GENOMIC DNA]</scope>
    <source>
        <strain evidence="9 10">R-45378</strain>
    </source>
</reference>
<keyword evidence="4 7" id="KW-0378">Hydrolase</keyword>
<evidence type="ECO:0000256" key="6">
    <source>
        <dbReference type="ARBA" id="ARBA00023295"/>
    </source>
</evidence>
<dbReference type="RefSeq" id="WP_064039528.1">
    <property type="nucleotide sequence ID" value="NZ_LUUJ01000049.1"/>
</dbReference>
<dbReference type="InterPro" id="IPR023346">
    <property type="entry name" value="Lysozyme-like_dom_sf"/>
</dbReference>
<dbReference type="CDD" id="cd00737">
    <property type="entry name" value="lyz_endolysin_autolysin"/>
    <property type="match status" value="1"/>
</dbReference>
<evidence type="ECO:0000313" key="10">
    <source>
        <dbReference type="Proteomes" id="UP000077857"/>
    </source>
</evidence>
<dbReference type="SUPFAM" id="SSF53955">
    <property type="entry name" value="Lysozyme-like"/>
    <property type="match status" value="1"/>
</dbReference>
<evidence type="ECO:0000256" key="1">
    <source>
        <dbReference type="ARBA" id="ARBA00000632"/>
    </source>
</evidence>
<evidence type="ECO:0000256" key="8">
    <source>
        <dbReference type="SAM" id="MobiDB-lite"/>
    </source>
</evidence>
<keyword evidence="3 7" id="KW-0081">Bacteriolytic enzyme</keyword>
<dbReference type="GO" id="GO:0031640">
    <property type="term" value="P:killing of cells of another organism"/>
    <property type="evidence" value="ECO:0007669"/>
    <property type="project" value="UniProtKB-KW"/>
</dbReference>
<protein>
    <recommendedName>
        <fullName evidence="7">Lysozyme</fullName>
        <ecNumber evidence="7">3.2.1.17</ecNumber>
    </recommendedName>
</protein>
<feature type="region of interest" description="Disordered" evidence="8">
    <location>
        <begin position="1"/>
        <end position="24"/>
    </location>
</feature>
<evidence type="ECO:0000256" key="4">
    <source>
        <dbReference type="ARBA" id="ARBA00022801"/>
    </source>
</evidence>
<sequence>MRNQVIRPAEPRPEPATVTKPRAGKSKPAALAIFRRTTAPKMLLPLALVFGIVGCATQPQEWAEDEEKITAGIFLEPDERAVLPPGMELRPIYDKGLDLTKFMEGFRSLPYHDVAYFCTIGYGHLIKQARCNGTEPAEFRNGISEPRGGELLVSDMERAQIAVLTKTKVPLSDGQYAALCDFVYNVGTGNFAKSTLLSVVNKQQFDRVPAQFRRWSKANGRVIKGLKIRNEKRIDLFFDGIGVPRALPEAEAELPEIDIRVGETRQ</sequence>
<dbReference type="GO" id="GO:0042742">
    <property type="term" value="P:defense response to bacterium"/>
    <property type="evidence" value="ECO:0007669"/>
    <property type="project" value="UniProtKB-KW"/>
</dbReference>
<dbReference type="InterPro" id="IPR051018">
    <property type="entry name" value="Bacteriophage_GH24"/>
</dbReference>
<dbReference type="AlphaFoldDB" id="A0A177NPS6"/>
<evidence type="ECO:0000256" key="5">
    <source>
        <dbReference type="ARBA" id="ARBA00023200"/>
    </source>
</evidence>
<proteinExistence type="inferred from homology"/>
<gene>
    <name evidence="9" type="ORF">A1507_07165</name>
</gene>
<dbReference type="EMBL" id="LUUJ01000049">
    <property type="protein sequence ID" value="OAI19333.1"/>
    <property type="molecule type" value="Genomic_DNA"/>
</dbReference>
<dbReference type="PANTHER" id="PTHR38107:SF3">
    <property type="entry name" value="LYSOZYME RRRD-RELATED"/>
    <property type="match status" value="1"/>
</dbReference>
<keyword evidence="2 7" id="KW-0929">Antimicrobial</keyword>
<dbReference type="InterPro" id="IPR034690">
    <property type="entry name" value="Endolysin_T4_type"/>
</dbReference>
<dbReference type="PANTHER" id="PTHR38107">
    <property type="match status" value="1"/>
</dbReference>
<evidence type="ECO:0000256" key="2">
    <source>
        <dbReference type="ARBA" id="ARBA00022529"/>
    </source>
</evidence>
<dbReference type="Gene3D" id="1.10.530.40">
    <property type="match status" value="1"/>
</dbReference>
<keyword evidence="6 7" id="KW-0326">Glycosidase</keyword>
<evidence type="ECO:0000313" key="9">
    <source>
        <dbReference type="EMBL" id="OAI19333.1"/>
    </source>
</evidence>
<name>A0A177NPS6_9GAMM</name>
<comment type="caution">
    <text evidence="9">The sequence shown here is derived from an EMBL/GenBank/DDBJ whole genome shotgun (WGS) entry which is preliminary data.</text>
</comment>
<organism evidence="9 10">
    <name type="scientific">Methylomonas koyamae</name>
    <dbReference type="NCBI Taxonomy" id="702114"/>
    <lineage>
        <taxon>Bacteria</taxon>
        <taxon>Pseudomonadati</taxon>
        <taxon>Pseudomonadota</taxon>
        <taxon>Gammaproteobacteria</taxon>
        <taxon>Methylococcales</taxon>
        <taxon>Methylococcaceae</taxon>
        <taxon>Methylomonas</taxon>
    </lineage>
</organism>
<keyword evidence="5" id="KW-1035">Host cytoplasm</keyword>